<gene>
    <name evidence="1" type="primary">yqiA</name>
    <name evidence="1" type="ORF">QE207_15045</name>
</gene>
<evidence type="ECO:0000313" key="1">
    <source>
        <dbReference type="EMBL" id="WGL94967.1"/>
    </source>
</evidence>
<dbReference type="RefSeq" id="WP_280629076.1">
    <property type="nucleotide sequence ID" value="NZ_CP123498.1"/>
</dbReference>
<dbReference type="Proteomes" id="UP001177597">
    <property type="component" value="Chromosome"/>
</dbReference>
<proteinExistence type="predicted"/>
<dbReference type="Gene3D" id="3.40.50.1820">
    <property type="entry name" value="alpha/beta hydrolase"/>
    <property type="match status" value="1"/>
</dbReference>
<name>A0AA95K7K4_9GAMM</name>
<dbReference type="AlphaFoldDB" id="A0AA95K7K4"/>
<dbReference type="NCBIfam" id="NF008291">
    <property type="entry name" value="PRK11071.1"/>
    <property type="match status" value="1"/>
</dbReference>
<dbReference type="SUPFAM" id="SSF53474">
    <property type="entry name" value="alpha/beta-Hydrolases"/>
    <property type="match status" value="1"/>
</dbReference>
<protein>
    <submittedName>
        <fullName evidence="1">Esterase YqiA</fullName>
    </submittedName>
</protein>
<dbReference type="Pfam" id="PF05728">
    <property type="entry name" value="UPF0227"/>
    <property type="match status" value="1"/>
</dbReference>
<dbReference type="InterPro" id="IPR008886">
    <property type="entry name" value="UPF0227/Esterase_YqiA"/>
</dbReference>
<sequence>MSILIYIHGFNSSPLSEKANSLKTWLQRQHPEVNMLIPQLPCYPAEAIEFLNNLVTAHAGEPIGLLGSSLGGYFAIWLSQKFNLPAVIVNPAVRPFDLFQQYLGEQVNPYTKERYILQPHHLNELQKIQIKALAAPDLIWLLQQTGDEILDYRQAVTYLMECKQTIESGGNHAFVGFDYYFPQIMRFLALAKTK</sequence>
<accession>A0AA95K7K4</accession>
<evidence type="ECO:0000313" key="2">
    <source>
        <dbReference type="Proteomes" id="UP001177597"/>
    </source>
</evidence>
<reference evidence="1" key="1">
    <citation type="submission" date="2023-04" db="EMBL/GenBank/DDBJ databases">
        <title>Genome dynamics across the evolutionary transition to endosymbiosis.</title>
        <authorList>
            <person name="Siozios S."/>
            <person name="Nadal-Jimenez P."/>
            <person name="Azagi T."/>
            <person name="Sprong H."/>
            <person name="Frost C.L."/>
            <person name="Parratt S.R."/>
            <person name="Taylor G."/>
            <person name="Brettell L."/>
            <person name="Lew K.C."/>
            <person name="Croft L."/>
            <person name="King K.C."/>
            <person name="Brockhurst M.A."/>
            <person name="Hypsa V."/>
            <person name="Novakova E."/>
            <person name="Darby A.C."/>
            <person name="Hurst G.D.D."/>
        </authorList>
    </citation>
    <scope>NUCLEOTIDE SEQUENCE</scope>
    <source>
        <strain evidence="1">AIh</strain>
    </source>
</reference>
<organism evidence="1 2">
    <name type="scientific">Arsenophonus nasoniae</name>
    <name type="common">son-killer infecting Nasonia vitripennis</name>
    <dbReference type="NCBI Taxonomy" id="638"/>
    <lineage>
        <taxon>Bacteria</taxon>
        <taxon>Pseudomonadati</taxon>
        <taxon>Pseudomonadota</taxon>
        <taxon>Gammaproteobacteria</taxon>
        <taxon>Enterobacterales</taxon>
        <taxon>Morganellaceae</taxon>
        <taxon>Arsenophonus</taxon>
    </lineage>
</organism>
<dbReference type="PANTHER" id="PTHR35602:SF3">
    <property type="entry name" value="ESTERASE YQIA"/>
    <property type="match status" value="1"/>
</dbReference>
<dbReference type="EMBL" id="CP123498">
    <property type="protein sequence ID" value="WGL94967.1"/>
    <property type="molecule type" value="Genomic_DNA"/>
</dbReference>
<dbReference type="PANTHER" id="PTHR35602">
    <property type="entry name" value="ESTERASE YQIA-RELATED"/>
    <property type="match status" value="1"/>
</dbReference>
<dbReference type="InterPro" id="IPR029058">
    <property type="entry name" value="AB_hydrolase_fold"/>
</dbReference>